<keyword evidence="3" id="KW-1185">Reference proteome</keyword>
<gene>
    <name evidence="2" type="ORF">FM105_14165</name>
</gene>
<dbReference type="Proteomes" id="UP000196581">
    <property type="component" value="Unassembled WGS sequence"/>
</dbReference>
<name>A0A1X6XPE4_9MICO</name>
<dbReference type="Pfam" id="PF18986">
    <property type="entry name" value="DUF5719"/>
    <property type="match status" value="1"/>
</dbReference>
<sequence length="485" mass="47775">MNAFSRSAATFVGIAVPGVLIAVTAFVAPLPSGSGARGPEQVRLPASATTAVCPGPLSLADDAAGTDEEFEAAAAPTTVARAVSASMTAPDGSQGAAGISAGVLGGDDLFTTDPGDPFVTGADGMGAPVLYTGEPAGESPALVSAVQTADADSGDYAGLAALSCSEPVTRAMFSSASTMAGEDSRLLLGNPTDAPVTVRVSLTGESGPVPVAGADSLTIQPHSMRTVVLGALAEGVPVVGAEVTAEDGRVTAALQHIRRDGLDPRGIEYAAPEAPAATRSVVPLGTGGAVRLRVSNPGDTAVTARLGAHSADGPEALPTGSVAIPAHGTAEVDLGEVAPGDLMIEADADVSVTASVTIDTEEGADVAHYPGVEALGDTQLVALPTDERGGPLGGDLVLAAGEGSVDVVSVGADGQRGDARTLDLDPERALVLGLADFGDARALELRSTGDDAFATVAARSDSGASAVGIPAPPQGVGYQDVRLER</sequence>
<evidence type="ECO:0000313" key="3">
    <source>
        <dbReference type="Proteomes" id="UP000196581"/>
    </source>
</evidence>
<protein>
    <submittedName>
        <fullName evidence="2">Putative secreted protein</fullName>
    </submittedName>
</protein>
<evidence type="ECO:0000313" key="2">
    <source>
        <dbReference type="EMBL" id="SLN01151.1"/>
    </source>
</evidence>
<reference evidence="3" key="1">
    <citation type="submission" date="2017-02" db="EMBL/GenBank/DDBJ databases">
        <authorList>
            <person name="Dridi B."/>
        </authorList>
    </citation>
    <scope>NUCLEOTIDE SEQUENCE [LARGE SCALE GENOMIC DNA]</scope>
    <source>
        <strain evidence="3">B Co 03.10</strain>
    </source>
</reference>
<dbReference type="InterPro" id="IPR043777">
    <property type="entry name" value="DUF5719"/>
</dbReference>
<evidence type="ECO:0000256" key="1">
    <source>
        <dbReference type="SAM" id="MobiDB-lite"/>
    </source>
</evidence>
<dbReference type="AlphaFoldDB" id="A0A1X6XPE4"/>
<proteinExistence type="predicted"/>
<feature type="region of interest" description="Disordered" evidence="1">
    <location>
        <begin position="460"/>
        <end position="485"/>
    </location>
</feature>
<dbReference type="RefSeq" id="WP_087009297.1">
    <property type="nucleotide sequence ID" value="NZ_FWFF01000021.1"/>
</dbReference>
<organism evidence="2 3">
    <name type="scientific">Brevibacterium yomogidense</name>
    <dbReference type="NCBI Taxonomy" id="946573"/>
    <lineage>
        <taxon>Bacteria</taxon>
        <taxon>Bacillati</taxon>
        <taxon>Actinomycetota</taxon>
        <taxon>Actinomycetes</taxon>
        <taxon>Micrococcales</taxon>
        <taxon>Brevibacteriaceae</taxon>
        <taxon>Brevibacterium</taxon>
    </lineage>
</organism>
<dbReference type="EMBL" id="FWFF01000021">
    <property type="protein sequence ID" value="SLN01151.1"/>
    <property type="molecule type" value="Genomic_DNA"/>
</dbReference>
<accession>A0A1X6XPE4</accession>